<proteinExistence type="predicted"/>
<reference evidence="2" key="2">
    <citation type="submission" date="2021-03" db="UniProtKB">
        <authorList>
            <consortium name="EnsemblPlants"/>
        </authorList>
    </citation>
    <scope>IDENTIFICATION</scope>
</reference>
<organism evidence="2 3">
    <name type="scientific">Chenopodium quinoa</name>
    <name type="common">Quinoa</name>
    <dbReference type="NCBI Taxonomy" id="63459"/>
    <lineage>
        <taxon>Eukaryota</taxon>
        <taxon>Viridiplantae</taxon>
        <taxon>Streptophyta</taxon>
        <taxon>Embryophyta</taxon>
        <taxon>Tracheophyta</taxon>
        <taxon>Spermatophyta</taxon>
        <taxon>Magnoliopsida</taxon>
        <taxon>eudicotyledons</taxon>
        <taxon>Gunneridae</taxon>
        <taxon>Pentapetalae</taxon>
        <taxon>Caryophyllales</taxon>
        <taxon>Chenopodiaceae</taxon>
        <taxon>Chenopodioideae</taxon>
        <taxon>Atripliceae</taxon>
        <taxon>Chenopodium</taxon>
    </lineage>
</organism>
<feature type="compositionally biased region" description="Low complexity" evidence="1">
    <location>
        <begin position="56"/>
        <end position="67"/>
    </location>
</feature>
<feature type="region of interest" description="Disordered" evidence="1">
    <location>
        <begin position="15"/>
        <end position="106"/>
    </location>
</feature>
<dbReference type="EnsemblPlants" id="AUR62039668-RA">
    <property type="protein sequence ID" value="AUR62039668-RA:cds"/>
    <property type="gene ID" value="AUR62039668"/>
</dbReference>
<dbReference type="Gramene" id="AUR62039668-RA">
    <property type="protein sequence ID" value="AUR62039668-RA:cds"/>
    <property type="gene ID" value="AUR62039668"/>
</dbReference>
<reference evidence="2" key="1">
    <citation type="journal article" date="2017" name="Nature">
        <title>The genome of Chenopodium quinoa.</title>
        <authorList>
            <person name="Jarvis D.E."/>
            <person name="Ho Y.S."/>
            <person name="Lightfoot D.J."/>
            <person name="Schmoeckel S.M."/>
            <person name="Li B."/>
            <person name="Borm T.J.A."/>
            <person name="Ohyanagi H."/>
            <person name="Mineta K."/>
            <person name="Michell C.T."/>
            <person name="Saber N."/>
            <person name="Kharbatia N.M."/>
            <person name="Rupper R.R."/>
            <person name="Sharp A.R."/>
            <person name="Dally N."/>
            <person name="Boughton B.A."/>
            <person name="Woo Y.H."/>
            <person name="Gao G."/>
            <person name="Schijlen E.G.W.M."/>
            <person name="Guo X."/>
            <person name="Momin A.A."/>
            <person name="Negrao S."/>
            <person name="Al-Babili S."/>
            <person name="Gehring C."/>
            <person name="Roessner U."/>
            <person name="Jung C."/>
            <person name="Murphy K."/>
            <person name="Arold S.T."/>
            <person name="Gojobori T."/>
            <person name="van der Linden C.G."/>
            <person name="van Loo E.N."/>
            <person name="Jellen E.N."/>
            <person name="Maughan P.J."/>
            <person name="Tester M."/>
        </authorList>
    </citation>
    <scope>NUCLEOTIDE SEQUENCE [LARGE SCALE GENOMIC DNA]</scope>
    <source>
        <strain evidence="2">cv. PI 614886</strain>
    </source>
</reference>
<dbReference type="Proteomes" id="UP000596660">
    <property type="component" value="Unplaced"/>
</dbReference>
<accession>A0A803N366</accession>
<evidence type="ECO:0000313" key="2">
    <source>
        <dbReference type="EnsemblPlants" id="AUR62039668-RA:cds"/>
    </source>
</evidence>
<feature type="compositionally biased region" description="Low complexity" evidence="1">
    <location>
        <begin position="31"/>
        <end position="45"/>
    </location>
</feature>
<feature type="compositionally biased region" description="Polar residues" evidence="1">
    <location>
        <begin position="68"/>
        <end position="90"/>
    </location>
</feature>
<evidence type="ECO:0000256" key="1">
    <source>
        <dbReference type="SAM" id="MobiDB-lite"/>
    </source>
</evidence>
<feature type="compositionally biased region" description="Low complexity" evidence="1">
    <location>
        <begin position="369"/>
        <end position="383"/>
    </location>
</feature>
<feature type="region of interest" description="Disordered" evidence="1">
    <location>
        <begin position="335"/>
        <end position="383"/>
    </location>
</feature>
<feature type="compositionally biased region" description="Polar residues" evidence="1">
    <location>
        <begin position="122"/>
        <end position="132"/>
    </location>
</feature>
<feature type="region of interest" description="Disordered" evidence="1">
    <location>
        <begin position="118"/>
        <end position="137"/>
    </location>
</feature>
<protein>
    <submittedName>
        <fullName evidence="2">Uncharacterized protein</fullName>
    </submittedName>
</protein>
<dbReference type="AlphaFoldDB" id="A0A803N366"/>
<feature type="compositionally biased region" description="Polar residues" evidence="1">
    <location>
        <begin position="336"/>
        <end position="348"/>
    </location>
</feature>
<feature type="compositionally biased region" description="Polar residues" evidence="1">
    <location>
        <begin position="46"/>
        <end position="55"/>
    </location>
</feature>
<sequence length="426" mass="47411">MCKCSYINDKDLNNRRNRVALPSSASSSRITTPTNPVSSPSSSASQREIFTTTFISSPRASSPRSRANNTPRSSSSPQQSEALEAKSTTWIAKDEARSGGNNTPRLFLSKLKPRKLKRRINIGSTQSNSSGSGDVEEADWPPFADEDYIVFCFEEDGAFHVIEDSPMANSPKLQCEEHGSVACICRDENKDVNHLSLINRRDCFLPNKEAEEEMSPKLHHNGTDISDHLLENNKFVHDIESTESMECRNGSVESTASSKLDYEEQFQIEHNTEVELSSSPWNVIDQDGNNVNALLAFRRDCLLPNTEIDEEDIFLSPKSKMGVMIRIDDLLRGDNDMSSIESDQSSGFSGPDSRGDQDDQLEGNEELASESAKSSTSNISNTSSTSFEFPVLEWAWMGSPVTWPRSGRAGFRKYKSRPACLRCCKF</sequence>
<evidence type="ECO:0000313" key="3">
    <source>
        <dbReference type="Proteomes" id="UP000596660"/>
    </source>
</evidence>
<feature type="compositionally biased region" description="Acidic residues" evidence="1">
    <location>
        <begin position="358"/>
        <end position="368"/>
    </location>
</feature>
<name>A0A803N366_CHEQI</name>
<keyword evidence="3" id="KW-1185">Reference proteome</keyword>